<accession>A0ABR8PVV7</accession>
<dbReference type="RefSeq" id="WP_143315326.1">
    <property type="nucleotide sequence ID" value="NZ_JACSRA010000022.1"/>
</dbReference>
<proteinExistence type="predicted"/>
<comment type="caution">
    <text evidence="2">The sequence shown here is derived from an EMBL/GenBank/DDBJ whole genome shotgun (WGS) entry which is preliminary data.</text>
</comment>
<evidence type="ECO:0000313" key="3">
    <source>
        <dbReference type="Proteomes" id="UP000627781"/>
    </source>
</evidence>
<evidence type="ECO:0000256" key="1">
    <source>
        <dbReference type="SAM" id="Phobius"/>
    </source>
</evidence>
<keyword evidence="1" id="KW-0812">Transmembrane</keyword>
<organism evidence="2 3">
    <name type="scientific">Clostridium cibarium</name>
    <dbReference type="NCBI Taxonomy" id="2762247"/>
    <lineage>
        <taxon>Bacteria</taxon>
        <taxon>Bacillati</taxon>
        <taxon>Bacillota</taxon>
        <taxon>Clostridia</taxon>
        <taxon>Eubacteriales</taxon>
        <taxon>Clostridiaceae</taxon>
        <taxon>Clostridium</taxon>
    </lineage>
</organism>
<name>A0ABR8PVV7_9CLOT</name>
<keyword evidence="1" id="KW-1133">Transmembrane helix</keyword>
<keyword evidence="1" id="KW-0472">Membrane</keyword>
<dbReference type="Proteomes" id="UP000627781">
    <property type="component" value="Unassembled WGS sequence"/>
</dbReference>
<keyword evidence="3" id="KW-1185">Reference proteome</keyword>
<sequence length="110" mass="13067">MVIFIISLVTVILGFTIYIKKLYKLGYMFFYYKSIDKCYKVNNEKDRDEIAEITGAYMMVVGLIIGVIYLLSMAIDLKVLLLILLIFIPFFHYRLYRSLHEYKGEKIEEE</sequence>
<reference evidence="2 3" key="1">
    <citation type="submission" date="2020-08" db="EMBL/GenBank/DDBJ databases">
        <title>A Genomic Blueprint of the Chicken Gut Microbiome.</title>
        <authorList>
            <person name="Gilroy R."/>
            <person name="Ravi A."/>
            <person name="Getino M."/>
            <person name="Pursley I."/>
            <person name="Horton D.L."/>
            <person name="Alikhan N.-F."/>
            <person name="Baker D."/>
            <person name="Gharbi K."/>
            <person name="Hall N."/>
            <person name="Watson M."/>
            <person name="Adriaenssens E.M."/>
            <person name="Foster-Nyarko E."/>
            <person name="Jarju S."/>
            <person name="Secka A."/>
            <person name="Antonio M."/>
            <person name="Oren A."/>
            <person name="Chaudhuri R."/>
            <person name="La Ragione R.M."/>
            <person name="Hildebrand F."/>
            <person name="Pallen M.J."/>
        </authorList>
    </citation>
    <scope>NUCLEOTIDE SEQUENCE [LARGE SCALE GENOMIC DNA]</scope>
    <source>
        <strain evidence="2 3">Sa3CVN1</strain>
    </source>
</reference>
<gene>
    <name evidence="2" type="ORF">H9661_13140</name>
</gene>
<feature type="transmembrane region" description="Helical" evidence="1">
    <location>
        <begin position="50"/>
        <end position="71"/>
    </location>
</feature>
<protein>
    <recommendedName>
        <fullName evidence="4">DUF3784 domain-containing protein</fullName>
    </recommendedName>
</protein>
<evidence type="ECO:0000313" key="2">
    <source>
        <dbReference type="EMBL" id="MBD7912301.1"/>
    </source>
</evidence>
<evidence type="ECO:0008006" key="4">
    <source>
        <dbReference type="Google" id="ProtNLM"/>
    </source>
</evidence>
<feature type="transmembrane region" description="Helical" evidence="1">
    <location>
        <begin position="77"/>
        <end position="96"/>
    </location>
</feature>
<feature type="transmembrane region" description="Helical" evidence="1">
    <location>
        <begin position="6"/>
        <end position="23"/>
    </location>
</feature>
<dbReference type="EMBL" id="JACSRA010000022">
    <property type="protein sequence ID" value="MBD7912301.1"/>
    <property type="molecule type" value="Genomic_DNA"/>
</dbReference>